<dbReference type="EMBL" id="QUNO01000004">
    <property type="protein sequence ID" value="REH49973.1"/>
    <property type="molecule type" value="Genomic_DNA"/>
</dbReference>
<organism evidence="3 4">
    <name type="scientific">Kutzneria buriramensis</name>
    <dbReference type="NCBI Taxonomy" id="1045776"/>
    <lineage>
        <taxon>Bacteria</taxon>
        <taxon>Bacillati</taxon>
        <taxon>Actinomycetota</taxon>
        <taxon>Actinomycetes</taxon>
        <taxon>Pseudonocardiales</taxon>
        <taxon>Pseudonocardiaceae</taxon>
        <taxon>Kutzneria</taxon>
    </lineage>
</organism>
<feature type="region of interest" description="Disordered" evidence="1">
    <location>
        <begin position="85"/>
        <end position="129"/>
    </location>
</feature>
<evidence type="ECO:0000256" key="2">
    <source>
        <dbReference type="SAM" id="Phobius"/>
    </source>
</evidence>
<keyword evidence="2" id="KW-0472">Membrane</keyword>
<dbReference type="Proteomes" id="UP000256269">
    <property type="component" value="Unassembled WGS sequence"/>
</dbReference>
<accession>A0A3E0HTV0</accession>
<evidence type="ECO:0000313" key="3">
    <source>
        <dbReference type="EMBL" id="REH49973.1"/>
    </source>
</evidence>
<keyword evidence="2" id="KW-1133">Transmembrane helix</keyword>
<comment type="caution">
    <text evidence="3">The sequence shown here is derived from an EMBL/GenBank/DDBJ whole genome shotgun (WGS) entry which is preliminary data.</text>
</comment>
<name>A0A3E0HTV0_9PSEU</name>
<reference evidence="3 4" key="1">
    <citation type="submission" date="2018-08" db="EMBL/GenBank/DDBJ databases">
        <title>Genomic Encyclopedia of Archaeal and Bacterial Type Strains, Phase II (KMG-II): from individual species to whole genera.</title>
        <authorList>
            <person name="Goeker M."/>
        </authorList>
    </citation>
    <scope>NUCLEOTIDE SEQUENCE [LARGE SCALE GENOMIC DNA]</scope>
    <source>
        <strain evidence="3 4">DSM 45791</strain>
    </source>
</reference>
<evidence type="ECO:0000313" key="4">
    <source>
        <dbReference type="Proteomes" id="UP000256269"/>
    </source>
</evidence>
<protein>
    <submittedName>
        <fullName evidence="3">Uncharacterized protein</fullName>
    </submittedName>
</protein>
<evidence type="ECO:0000256" key="1">
    <source>
        <dbReference type="SAM" id="MobiDB-lite"/>
    </source>
</evidence>
<feature type="compositionally biased region" description="Polar residues" evidence="1">
    <location>
        <begin position="106"/>
        <end position="116"/>
    </location>
</feature>
<keyword evidence="2" id="KW-0812">Transmembrane</keyword>
<dbReference type="AlphaFoldDB" id="A0A3E0HTV0"/>
<gene>
    <name evidence="3" type="ORF">BCF44_104240</name>
</gene>
<keyword evidence="4" id="KW-1185">Reference proteome</keyword>
<feature type="transmembrane region" description="Helical" evidence="2">
    <location>
        <begin position="47"/>
        <end position="67"/>
    </location>
</feature>
<proteinExistence type="predicted"/>
<feature type="compositionally biased region" description="Low complexity" evidence="1">
    <location>
        <begin position="85"/>
        <end position="101"/>
    </location>
</feature>
<sequence>MNAVDSQDEELLALLRAEVDGQAPPPVHTALDDVVRRGRRRLRTRRLGATLGVVAVVGGVGIATSILRLGMPGVGLPAGQINAASSVSGSPSPSTMSGWSVAPAEPQTSHAATDNCSKGPAMPDRPGNASVNVDTVDKVLLDALRQVAPKASVKITKATAAVRPVDQLLGSTWADVVDAGGAGSVYVEMHAFGGAPVQAADNEKFVDGGCTLPQRQVLADGTVLQLYPVANYTPAHPSQTLRVYTPAHVLYVIIAEGFASTDWVKSPDQPDTLSVPKDAGRHSLPLNEQQLTALATRVAGIG</sequence>